<protein>
    <submittedName>
        <fullName evidence="4">Permease</fullName>
    </submittedName>
</protein>
<evidence type="ECO:0000256" key="3">
    <source>
        <dbReference type="SAM" id="SignalP"/>
    </source>
</evidence>
<evidence type="ECO:0000313" key="4">
    <source>
        <dbReference type="EMBL" id="MBK7414325.1"/>
    </source>
</evidence>
<organism evidence="4 5">
    <name type="scientific">Candidatus Dechloromonas phosphorivorans</name>
    <dbReference type="NCBI Taxonomy" id="2899244"/>
    <lineage>
        <taxon>Bacteria</taxon>
        <taxon>Pseudomonadati</taxon>
        <taxon>Pseudomonadota</taxon>
        <taxon>Betaproteobacteria</taxon>
        <taxon>Rhodocyclales</taxon>
        <taxon>Azonexaceae</taxon>
        <taxon>Dechloromonas</taxon>
    </lineage>
</organism>
<proteinExistence type="predicted"/>
<feature type="coiled-coil region" evidence="1">
    <location>
        <begin position="128"/>
        <end position="155"/>
    </location>
</feature>
<feature type="region of interest" description="Disordered" evidence="2">
    <location>
        <begin position="161"/>
        <end position="182"/>
    </location>
</feature>
<evidence type="ECO:0000256" key="2">
    <source>
        <dbReference type="SAM" id="MobiDB-lite"/>
    </source>
</evidence>
<keyword evidence="1" id="KW-0175">Coiled coil</keyword>
<feature type="chain" id="PRO_5037921633" evidence="3">
    <location>
        <begin position="22"/>
        <end position="182"/>
    </location>
</feature>
<sequence>MNSNFGQVLALSFTCLLTACAGTPPEESVPVSAEVPGVVPALAYYQSLQRMSAAEMTRERTALGAHPSSPANQLRLAMLLGHPRAAQDLNRALGLLDSLMKSPDPVALSLYPVVRLLADNYNERLKIDAQAEKQGAQLKEQLKESQRKTLELQEKLNGLADIERTLPPRARATRPVQATGAK</sequence>
<evidence type="ECO:0000313" key="5">
    <source>
        <dbReference type="Proteomes" id="UP000739411"/>
    </source>
</evidence>
<gene>
    <name evidence="4" type="ORF">IPJ38_03600</name>
</gene>
<evidence type="ECO:0000256" key="1">
    <source>
        <dbReference type="SAM" id="Coils"/>
    </source>
</evidence>
<comment type="caution">
    <text evidence="4">The sequence shown here is derived from an EMBL/GenBank/DDBJ whole genome shotgun (WGS) entry which is preliminary data.</text>
</comment>
<dbReference type="Proteomes" id="UP000739411">
    <property type="component" value="Unassembled WGS sequence"/>
</dbReference>
<keyword evidence="3" id="KW-0732">Signal</keyword>
<dbReference type="EMBL" id="JADJMS010000008">
    <property type="protein sequence ID" value="MBK7414325.1"/>
    <property type="molecule type" value="Genomic_DNA"/>
</dbReference>
<name>A0A935JWF7_9RHOO</name>
<dbReference type="AlphaFoldDB" id="A0A935JWF7"/>
<accession>A0A935JWF7</accession>
<feature type="signal peptide" evidence="3">
    <location>
        <begin position="1"/>
        <end position="21"/>
    </location>
</feature>
<reference evidence="4 5" key="1">
    <citation type="submission" date="2020-10" db="EMBL/GenBank/DDBJ databases">
        <title>Connecting structure to function with the recovery of over 1000 high-quality activated sludge metagenome-assembled genomes encoding full-length rRNA genes using long-read sequencing.</title>
        <authorList>
            <person name="Singleton C.M."/>
            <person name="Petriglieri F."/>
            <person name="Kristensen J.M."/>
            <person name="Kirkegaard R.H."/>
            <person name="Michaelsen T.Y."/>
            <person name="Andersen M.H."/>
            <person name="Karst S.M."/>
            <person name="Dueholm M.S."/>
            <person name="Nielsen P.H."/>
            <person name="Albertsen M."/>
        </authorList>
    </citation>
    <scope>NUCLEOTIDE SEQUENCE [LARGE SCALE GENOMIC DNA]</scope>
    <source>
        <strain evidence="4">EsbW_18-Q3-R4-48_BATAC.463</strain>
    </source>
</reference>